<evidence type="ECO:0000256" key="1">
    <source>
        <dbReference type="ARBA" id="ARBA00023015"/>
    </source>
</evidence>
<dbReference type="InterPro" id="IPR047264">
    <property type="entry name" value="Cupin_HpaA-like_N"/>
</dbReference>
<evidence type="ECO:0000256" key="2">
    <source>
        <dbReference type="ARBA" id="ARBA00023163"/>
    </source>
</evidence>
<evidence type="ECO:0000313" key="5">
    <source>
        <dbReference type="Proteomes" id="UP001157910"/>
    </source>
</evidence>
<gene>
    <name evidence="4" type="ORF">SAMN06296065_11420</name>
</gene>
<dbReference type="SUPFAM" id="SSF51182">
    <property type="entry name" value="RmlC-like cupins"/>
    <property type="match status" value="1"/>
</dbReference>
<dbReference type="InterPro" id="IPR014710">
    <property type="entry name" value="RmlC-like_jellyroll"/>
</dbReference>
<feature type="domain" description="HTH araC/xylS-type" evidence="3">
    <location>
        <begin position="196"/>
        <end position="294"/>
    </location>
</feature>
<dbReference type="CDD" id="cd06999">
    <property type="entry name" value="cupin_HpaA-like_N"/>
    <property type="match status" value="1"/>
</dbReference>
<reference evidence="4 5" key="1">
    <citation type="submission" date="2017-05" db="EMBL/GenBank/DDBJ databases">
        <authorList>
            <person name="Varghese N."/>
            <person name="Submissions S."/>
        </authorList>
    </citation>
    <scope>NUCLEOTIDE SEQUENCE [LARGE SCALE GENOMIC DNA]</scope>
    <source>
        <strain evidence="4 5">SM16</strain>
    </source>
</reference>
<dbReference type="InterPro" id="IPR011051">
    <property type="entry name" value="RmlC_Cupin_sf"/>
</dbReference>
<dbReference type="SMART" id="SM00342">
    <property type="entry name" value="HTH_ARAC"/>
    <property type="match status" value="1"/>
</dbReference>
<evidence type="ECO:0000259" key="3">
    <source>
        <dbReference type="PROSITE" id="PS01124"/>
    </source>
</evidence>
<name>A0ABY1QVH1_9SPHN</name>
<dbReference type="EMBL" id="FXUI01000014">
    <property type="protein sequence ID" value="SMP80413.1"/>
    <property type="molecule type" value="Genomic_DNA"/>
</dbReference>
<dbReference type="PANTHER" id="PTHR11019">
    <property type="entry name" value="HTH-TYPE TRANSCRIPTIONAL REGULATOR NIMR"/>
    <property type="match status" value="1"/>
</dbReference>
<organism evidence="4 5">
    <name type="scientific">Novosphingobium panipatense</name>
    <dbReference type="NCBI Taxonomy" id="428991"/>
    <lineage>
        <taxon>Bacteria</taxon>
        <taxon>Pseudomonadati</taxon>
        <taxon>Pseudomonadota</taxon>
        <taxon>Alphaproteobacteria</taxon>
        <taxon>Sphingomonadales</taxon>
        <taxon>Sphingomonadaceae</taxon>
        <taxon>Novosphingobium</taxon>
    </lineage>
</organism>
<dbReference type="PANTHER" id="PTHR11019:SF199">
    <property type="entry name" value="HTH-TYPE TRANSCRIPTIONAL REGULATOR NIMR"/>
    <property type="match status" value="1"/>
</dbReference>
<protein>
    <submittedName>
        <fullName evidence="4">Transcriptional regulator, AraC family</fullName>
    </submittedName>
</protein>
<dbReference type="InterPro" id="IPR009057">
    <property type="entry name" value="Homeodomain-like_sf"/>
</dbReference>
<keyword evidence="1" id="KW-0805">Transcription regulation</keyword>
<comment type="caution">
    <text evidence="4">The sequence shown here is derived from an EMBL/GenBank/DDBJ whole genome shotgun (WGS) entry which is preliminary data.</text>
</comment>
<accession>A0ABY1QVH1</accession>
<keyword evidence="2" id="KW-0804">Transcription</keyword>
<dbReference type="RefSeq" id="WP_283406956.1">
    <property type="nucleotide sequence ID" value="NZ_FXUI01000014.1"/>
</dbReference>
<dbReference type="Proteomes" id="UP001157910">
    <property type="component" value="Unassembled WGS sequence"/>
</dbReference>
<sequence length="303" mass="34214">MYGSIDRYFRDIDMLPSTIPTFMLYGEEPGDAVAEFAHIETIAVRSSVYDWEISPHRHMRCIQVLMVLHGQVEFRCDGAVRTLEAPCFMVVPIGSVHGFRFTPSTMGYVLTLSAGFTRRAERKEDVMLALLTQGGAGTIPPEYEERVAWLCKEMLAVQGDWRAPQPLFLTLAEALARSLPAVQDQEASSPADERLAGFRRLVELHLREHRSVDWYAGQLNVTAKTLTRLCRRVLDCTPTDLIHARLVMEAQRLLTFTNANVVQVADQLGFADSSYFSRFYRRLTGHSPQQDKRGPAGSRIPPR</sequence>
<keyword evidence="5" id="KW-1185">Reference proteome</keyword>
<dbReference type="SUPFAM" id="SSF46689">
    <property type="entry name" value="Homeodomain-like"/>
    <property type="match status" value="1"/>
</dbReference>
<dbReference type="PROSITE" id="PS01124">
    <property type="entry name" value="HTH_ARAC_FAMILY_2"/>
    <property type="match status" value="1"/>
</dbReference>
<dbReference type="Gene3D" id="1.10.10.60">
    <property type="entry name" value="Homeodomain-like"/>
    <property type="match status" value="1"/>
</dbReference>
<dbReference type="InterPro" id="IPR018060">
    <property type="entry name" value="HTH_AraC"/>
</dbReference>
<proteinExistence type="predicted"/>
<dbReference type="Gene3D" id="2.60.120.10">
    <property type="entry name" value="Jelly Rolls"/>
    <property type="match status" value="1"/>
</dbReference>
<dbReference type="Pfam" id="PF12833">
    <property type="entry name" value="HTH_18"/>
    <property type="match status" value="1"/>
</dbReference>
<evidence type="ECO:0000313" key="4">
    <source>
        <dbReference type="EMBL" id="SMP80413.1"/>
    </source>
</evidence>